<reference evidence="3 4" key="1">
    <citation type="submission" date="2018-01" db="EMBL/GenBank/DDBJ databases">
        <title>Metagenomic assembled genomes from two thermal pools in the Uzon Caldera, Kamchatka, Russia.</title>
        <authorList>
            <person name="Wilkins L."/>
            <person name="Ettinger C."/>
        </authorList>
    </citation>
    <scope>NUCLEOTIDE SEQUENCE [LARGE SCALE GENOMIC DNA]</scope>
    <source>
        <strain evidence="3">ZAV-05</strain>
    </source>
</reference>
<comment type="caution">
    <text evidence="3">The sequence shown here is derived from an EMBL/GenBank/DDBJ whole genome shotgun (WGS) entry which is preliminary data.</text>
</comment>
<dbReference type="PANTHER" id="PTHR43849:SF2">
    <property type="entry name" value="BLL3936 PROTEIN"/>
    <property type="match status" value="1"/>
</dbReference>
<feature type="transmembrane region" description="Helical" evidence="1">
    <location>
        <begin position="517"/>
        <end position="537"/>
    </location>
</feature>
<dbReference type="EMBL" id="PNIN01000058">
    <property type="protein sequence ID" value="PMP70072.1"/>
    <property type="molecule type" value="Genomic_DNA"/>
</dbReference>
<dbReference type="Proteomes" id="UP000242881">
    <property type="component" value="Unassembled WGS sequence"/>
</dbReference>
<feature type="transmembrane region" description="Helical" evidence="1">
    <location>
        <begin position="148"/>
        <end position="167"/>
    </location>
</feature>
<feature type="transmembrane region" description="Helical" evidence="1">
    <location>
        <begin position="390"/>
        <end position="407"/>
    </location>
</feature>
<keyword evidence="1" id="KW-0472">Membrane</keyword>
<evidence type="ECO:0000313" key="3">
    <source>
        <dbReference type="EMBL" id="PMP70072.1"/>
    </source>
</evidence>
<evidence type="ECO:0000259" key="2">
    <source>
        <dbReference type="Pfam" id="PF06808"/>
    </source>
</evidence>
<dbReference type="NCBIfam" id="TIGR02123">
    <property type="entry name" value="TRAP_fused"/>
    <property type="match status" value="1"/>
</dbReference>
<sequence length="685" mass="74914">MSATSNIDLEELVKEDTGSLREPRKFEKIIISLVAMGWVVFQFGLLTFIVLDSARIRAIHLTFAIILAFLCMPFLKRKKIKGFFSFLSVRDRIPLLDYIFATLGFYSVMYTVFNFKELTERAGLPSDKDILFGIFAILFILEATRRVIGIAMPVIVILFSLYVLYGSKMPDFLALKNVSMTKFMNQIYLSTEGIFGIPLGVSAGVVFYFVLLGAILEKAGAGKFFIDLALSVFGKYKGGPAKAAIVSSGLTGLVSGSSIANVVTTGTFTIPLMKKVGYPAKKAAGIEVAASIDGQIMPPVMGAAAFIIGEYVGVPYIEVIKAAAIPAFTSYFALFFVSHLEASKLGIKGLAPEETPKFMETLKKGFIYLLPIFILLYELVILRHSPEMSAFRAIIFLVLIMLLKHLVNAHKNRESYFLAIKRFSIDLIDGFVNGSKNMISVALACASAGIIVGIVTLGVGGMLTQIVESVSQGNIYILVFVTAFASLILGMGLPTTATYIVMASLIAPVIVELGGNYGFMVPLMAAHMFCFYFGMLADDTPPVGLASYAAAALAGSNPIETGLQGFIYHLRTFIIPFMFIFNPDLILHGINSWSFALFIFAMSVIGGFAFASLLQGWLITKNKWYEMPLLLAASLICFNPKIATTLLNLSPDYRYYFYALGVALFVLVILIQKFRIRSSINLVAA</sequence>
<accession>A0A2J6WI76</accession>
<feature type="transmembrane region" description="Helical" evidence="1">
    <location>
        <begin position="475"/>
        <end position="505"/>
    </location>
</feature>
<dbReference type="InterPro" id="IPR010656">
    <property type="entry name" value="DctM"/>
</dbReference>
<dbReference type="InterPro" id="IPR011853">
    <property type="entry name" value="TRAP_DctM-Dct_fused"/>
</dbReference>
<proteinExistence type="predicted"/>
<gene>
    <name evidence="3" type="ORF">C0187_05860</name>
</gene>
<protein>
    <submittedName>
        <fullName evidence="3">C4-dicarboxylate ABC transporter</fullName>
    </submittedName>
</protein>
<feature type="transmembrane region" description="Helical" evidence="1">
    <location>
        <begin position="593"/>
        <end position="617"/>
    </location>
</feature>
<feature type="domain" description="TRAP C4-dicarboxylate transport system permease DctM subunit" evidence="2">
    <location>
        <begin position="135"/>
        <end position="590"/>
    </location>
</feature>
<dbReference type="PANTHER" id="PTHR43849">
    <property type="entry name" value="BLL3936 PROTEIN"/>
    <property type="match status" value="1"/>
</dbReference>
<keyword evidence="1" id="KW-1133">Transmembrane helix</keyword>
<feature type="transmembrane region" description="Helical" evidence="1">
    <location>
        <begin position="187"/>
        <end position="216"/>
    </location>
</feature>
<feature type="transmembrane region" description="Helical" evidence="1">
    <location>
        <begin position="655"/>
        <end position="671"/>
    </location>
</feature>
<evidence type="ECO:0000313" key="4">
    <source>
        <dbReference type="Proteomes" id="UP000242881"/>
    </source>
</evidence>
<name>A0A2J6WI76_9BACT</name>
<feature type="transmembrane region" description="Helical" evidence="1">
    <location>
        <begin position="57"/>
        <end position="75"/>
    </location>
</feature>
<dbReference type="AlphaFoldDB" id="A0A2J6WI76"/>
<organism evidence="3 4">
    <name type="scientific">Calditerrivibrio nitroreducens</name>
    <dbReference type="NCBI Taxonomy" id="477976"/>
    <lineage>
        <taxon>Bacteria</taxon>
        <taxon>Pseudomonadati</taxon>
        <taxon>Deferribacterota</taxon>
        <taxon>Deferribacteres</taxon>
        <taxon>Deferribacterales</taxon>
        <taxon>Calditerrivibrionaceae</taxon>
    </lineage>
</organism>
<feature type="transmembrane region" description="Helical" evidence="1">
    <location>
        <begin position="441"/>
        <end position="463"/>
    </location>
</feature>
<feature type="transmembrane region" description="Helical" evidence="1">
    <location>
        <begin position="125"/>
        <end position="141"/>
    </location>
</feature>
<dbReference type="Pfam" id="PF06808">
    <property type="entry name" value="DctM"/>
    <property type="match status" value="1"/>
</dbReference>
<feature type="transmembrane region" description="Helical" evidence="1">
    <location>
        <begin position="95"/>
        <end position="113"/>
    </location>
</feature>
<dbReference type="InterPro" id="IPR021814">
    <property type="entry name" value="DUF3394"/>
</dbReference>
<keyword evidence="1" id="KW-0812">Transmembrane</keyword>
<feature type="transmembrane region" description="Helical" evidence="1">
    <location>
        <begin position="366"/>
        <end position="384"/>
    </location>
</feature>
<evidence type="ECO:0000256" key="1">
    <source>
        <dbReference type="SAM" id="Phobius"/>
    </source>
</evidence>
<feature type="transmembrane region" description="Helical" evidence="1">
    <location>
        <begin position="29"/>
        <end position="51"/>
    </location>
</feature>
<dbReference type="Pfam" id="PF11874">
    <property type="entry name" value="DUF3394"/>
    <property type="match status" value="1"/>
</dbReference>